<gene>
    <name evidence="1" type="ORF">GCM10011379_03050</name>
</gene>
<dbReference type="PROSITE" id="PS51257">
    <property type="entry name" value="PROKAR_LIPOPROTEIN"/>
    <property type="match status" value="1"/>
</dbReference>
<reference evidence="1" key="2">
    <citation type="submission" date="2020-09" db="EMBL/GenBank/DDBJ databases">
        <authorList>
            <person name="Sun Q."/>
            <person name="Zhou Y."/>
        </authorList>
    </citation>
    <scope>NUCLEOTIDE SEQUENCE</scope>
    <source>
        <strain evidence="1">CGMCC 1.15290</strain>
    </source>
</reference>
<organism evidence="1 2">
    <name type="scientific">Filimonas zeae</name>
    <dbReference type="NCBI Taxonomy" id="1737353"/>
    <lineage>
        <taxon>Bacteria</taxon>
        <taxon>Pseudomonadati</taxon>
        <taxon>Bacteroidota</taxon>
        <taxon>Chitinophagia</taxon>
        <taxon>Chitinophagales</taxon>
        <taxon>Chitinophagaceae</taxon>
        <taxon>Filimonas</taxon>
    </lineage>
</organism>
<keyword evidence="2" id="KW-1185">Reference proteome</keyword>
<dbReference type="AlphaFoldDB" id="A0A917INM6"/>
<accession>A0A917INM6</accession>
<sequence length="246" mass="27735">MKQGLIAMAVFAMFTACRKEDNNPPVKGADVYVLDSKVMLQTVYMYEGSRFITNQDSIKTAAVIKSSTFPDPFVYGSNPVDSVANYTAIGISGDTAYVYFKNTVTRAELRNAAKVEQRANGDLLLTYVDSSYVGYTSPEDFKRSDSINKQWYSVQFDYAPTNVKTASFYVYNVAYLNKILILKENGELYLPYTTIMYRVRPEGSTEYRSSYTTKGARLPFNDAAAKKLPENHMMIVQTGKIKLIKQ</sequence>
<dbReference type="RefSeq" id="WP_188950024.1">
    <property type="nucleotide sequence ID" value="NZ_BMIB01000001.1"/>
</dbReference>
<dbReference type="Proteomes" id="UP000627292">
    <property type="component" value="Unassembled WGS sequence"/>
</dbReference>
<evidence type="ECO:0000313" key="1">
    <source>
        <dbReference type="EMBL" id="GGH57889.1"/>
    </source>
</evidence>
<comment type="caution">
    <text evidence="1">The sequence shown here is derived from an EMBL/GenBank/DDBJ whole genome shotgun (WGS) entry which is preliminary data.</text>
</comment>
<protein>
    <recommendedName>
        <fullName evidence="3">NigD-like protein</fullName>
    </recommendedName>
</protein>
<evidence type="ECO:0000313" key="2">
    <source>
        <dbReference type="Proteomes" id="UP000627292"/>
    </source>
</evidence>
<name>A0A917INM6_9BACT</name>
<evidence type="ECO:0008006" key="3">
    <source>
        <dbReference type="Google" id="ProtNLM"/>
    </source>
</evidence>
<reference evidence="1" key="1">
    <citation type="journal article" date="2014" name="Int. J. Syst. Evol. Microbiol.">
        <title>Complete genome sequence of Corynebacterium casei LMG S-19264T (=DSM 44701T), isolated from a smear-ripened cheese.</title>
        <authorList>
            <consortium name="US DOE Joint Genome Institute (JGI-PGF)"/>
            <person name="Walter F."/>
            <person name="Albersmeier A."/>
            <person name="Kalinowski J."/>
            <person name="Ruckert C."/>
        </authorList>
    </citation>
    <scope>NUCLEOTIDE SEQUENCE</scope>
    <source>
        <strain evidence="1">CGMCC 1.15290</strain>
    </source>
</reference>
<dbReference type="EMBL" id="BMIB01000001">
    <property type="protein sequence ID" value="GGH57889.1"/>
    <property type="molecule type" value="Genomic_DNA"/>
</dbReference>
<proteinExistence type="predicted"/>